<accession>A0AA42DMF7</accession>
<organism evidence="1 2">
    <name type="scientific">Holtiella tumoricola</name>
    <dbReference type="NCBI Taxonomy" id="3018743"/>
    <lineage>
        <taxon>Bacteria</taxon>
        <taxon>Bacillati</taxon>
        <taxon>Bacillota</taxon>
        <taxon>Clostridia</taxon>
        <taxon>Lachnospirales</taxon>
        <taxon>Cellulosilyticaceae</taxon>
        <taxon>Holtiella</taxon>
    </lineage>
</organism>
<sequence>MSNKSIVDISPTKKFFVDSITRDISIEKCIMDLIDNSIGGAKRHRKVDSYRGYYIKIFFSKYDYMIEDNCGGISLEEAERYVFRFGNNDDHLESYSSGGFGIGMKRAFFKIGKHIHIQSATEDSRFKVKLDVDKWLKQEDWTIEVESLRRVRNGIGTTISIKQLDKGIAKRFNDKEFLTKLCKMVEKQYRKEINSGLEIWINTIKINNTTVSQKEIYRKEYTYKNIDVEVTVKRGEACLEESGWQIALNENIVVLADKSELTGWGMLNKVGKTNVWDDHLFQEFRGYVNAKAENLLMLPVTTTKDDIDTSSEVYGFILNKMIEALHESSESFTKTKEVYIQYRKPVEEVERLKKHLNVESAKEVGIKTYDTYLENNHIK</sequence>
<protein>
    <submittedName>
        <fullName evidence="1">ATP-binding protein</fullName>
    </submittedName>
</protein>
<dbReference type="Pfam" id="PF13589">
    <property type="entry name" value="HATPase_c_3"/>
    <property type="match status" value="1"/>
</dbReference>
<name>A0AA42DMF7_9FIRM</name>
<gene>
    <name evidence="1" type="ORF">PBV87_08195</name>
</gene>
<dbReference type="RefSeq" id="WP_271011842.1">
    <property type="nucleotide sequence ID" value="NZ_JAQIFT010000036.1"/>
</dbReference>
<proteinExistence type="predicted"/>
<dbReference type="AlphaFoldDB" id="A0AA42DMF7"/>
<dbReference type="InterPro" id="IPR036890">
    <property type="entry name" value="HATPase_C_sf"/>
</dbReference>
<keyword evidence="1" id="KW-0067">ATP-binding</keyword>
<evidence type="ECO:0000313" key="2">
    <source>
        <dbReference type="Proteomes" id="UP001169242"/>
    </source>
</evidence>
<dbReference type="Gene3D" id="3.30.565.10">
    <property type="entry name" value="Histidine kinase-like ATPase, C-terminal domain"/>
    <property type="match status" value="1"/>
</dbReference>
<comment type="caution">
    <text evidence="1">The sequence shown here is derived from an EMBL/GenBank/DDBJ whole genome shotgun (WGS) entry which is preliminary data.</text>
</comment>
<keyword evidence="1" id="KW-0547">Nucleotide-binding</keyword>
<dbReference type="GO" id="GO:0005524">
    <property type="term" value="F:ATP binding"/>
    <property type="evidence" value="ECO:0007669"/>
    <property type="project" value="UniProtKB-KW"/>
</dbReference>
<keyword evidence="2" id="KW-1185">Reference proteome</keyword>
<dbReference type="SUPFAM" id="SSF55874">
    <property type="entry name" value="ATPase domain of HSP90 chaperone/DNA topoisomerase II/histidine kinase"/>
    <property type="match status" value="1"/>
</dbReference>
<evidence type="ECO:0000313" key="1">
    <source>
        <dbReference type="EMBL" id="MDA3731456.1"/>
    </source>
</evidence>
<reference evidence="1" key="1">
    <citation type="journal article" date="2023" name="Int. J. Syst. Evol. Microbiol.">
        <title>&lt;i&gt;Holtiella tumoricola&lt;/i&gt; gen. nov. sp. nov., isolated from a human clinical sample.</title>
        <authorList>
            <person name="Allen-Vercoe E."/>
            <person name="Daigneault M.C."/>
            <person name="Vancuren S.J."/>
            <person name="Cochrane K."/>
            <person name="O'Neal L.L."/>
            <person name="Sankaranarayanan K."/>
            <person name="Lawson P.A."/>
        </authorList>
    </citation>
    <scope>NUCLEOTIDE SEQUENCE</scope>
    <source>
        <strain evidence="1">CC70A</strain>
    </source>
</reference>
<dbReference type="Proteomes" id="UP001169242">
    <property type="component" value="Unassembled WGS sequence"/>
</dbReference>
<dbReference type="EMBL" id="JAQIFT010000036">
    <property type="protein sequence ID" value="MDA3731456.1"/>
    <property type="molecule type" value="Genomic_DNA"/>
</dbReference>